<dbReference type="PANTHER" id="PTHR42951">
    <property type="entry name" value="METALLO-BETA-LACTAMASE DOMAIN-CONTAINING"/>
    <property type="match status" value="1"/>
</dbReference>
<keyword evidence="1" id="KW-0732">Signal</keyword>
<reference evidence="3 4" key="1">
    <citation type="submission" date="2019-08" db="EMBL/GenBank/DDBJ databases">
        <title>Complete genome sequence of Arcobacter acticola.</title>
        <authorList>
            <person name="Miller W."/>
        </authorList>
    </citation>
    <scope>NUCLEOTIDE SEQUENCE [LARGE SCALE GENOMIC DNA]</scope>
    <source>
        <strain evidence="3 4">KCTC 52212</strain>
    </source>
</reference>
<feature type="domain" description="Metallo-beta-lactamase" evidence="2">
    <location>
        <begin position="50"/>
        <end position="234"/>
    </location>
</feature>
<keyword evidence="3" id="KW-0378">Hydrolase</keyword>
<dbReference type="PANTHER" id="PTHR42951:SF20">
    <property type="entry name" value="BETA LACTAMASE"/>
    <property type="match status" value="1"/>
</dbReference>
<dbReference type="SUPFAM" id="SSF56281">
    <property type="entry name" value="Metallo-hydrolase/oxidoreductase"/>
    <property type="match status" value="1"/>
</dbReference>
<name>A0A6M8EJ89_9BACT</name>
<dbReference type="RefSeq" id="WP_172125232.1">
    <property type="nucleotide sequence ID" value="NZ_CP042652.1"/>
</dbReference>
<dbReference type="InterPro" id="IPR050855">
    <property type="entry name" value="NDM-1-like"/>
</dbReference>
<dbReference type="CDD" id="cd16282">
    <property type="entry name" value="metallo-hydrolase-like_MBL-fold"/>
    <property type="match status" value="1"/>
</dbReference>
<evidence type="ECO:0000313" key="3">
    <source>
        <dbReference type="EMBL" id="QKE28019.1"/>
    </source>
</evidence>
<protein>
    <submittedName>
        <fullName evidence="3">MBL fold metallohydrolase</fullName>
    </submittedName>
</protein>
<dbReference type="Pfam" id="PF00753">
    <property type="entry name" value="Lactamase_B"/>
    <property type="match status" value="1"/>
</dbReference>
<dbReference type="Gene3D" id="3.60.15.10">
    <property type="entry name" value="Ribonuclease Z/Hydroxyacylglutathione hydrolase-like"/>
    <property type="match status" value="1"/>
</dbReference>
<organism evidence="3 4">
    <name type="scientific">Arcobacter acticola</name>
    <dbReference type="NCBI Taxonomy" id="1849015"/>
    <lineage>
        <taxon>Bacteria</taxon>
        <taxon>Pseudomonadati</taxon>
        <taxon>Campylobacterota</taxon>
        <taxon>Epsilonproteobacteria</taxon>
        <taxon>Campylobacterales</taxon>
        <taxon>Arcobacteraceae</taxon>
        <taxon>Arcobacter</taxon>
    </lineage>
</organism>
<keyword evidence="4" id="KW-1185">Reference proteome</keyword>
<dbReference type="InterPro" id="IPR001279">
    <property type="entry name" value="Metallo-B-lactamas"/>
</dbReference>
<sequence length="306" mass="34573">MFKKILSSIFLSSVYTFAFDYNLKPVKVTNDVWCFLGKLDMPTKENGGFMSNSCYVKADKSYVLIDSGASYGFASQAYEAMSKIEKLPVSTVISTHSHDDHWLGNSFYKEKFNAKILGPSLINKEYNENTITRMHQVLSKEDFKGTKIIPVDDVVNETRTLKIGNKEITIIPTGVKAHTSEDLFVFIPSEKILFSGDVIMNGRVTSNRDGSVIGTLKAIDMIKEKDWNYLVAGHGLDTSKTAINDTVEYFSLLKQRVLEAIENDTSGTEITKVVTMDEFKDKPLYGELNSKNVYDAFRELEFYEED</sequence>
<feature type="chain" id="PRO_5026925888" evidence="1">
    <location>
        <begin position="19"/>
        <end position="306"/>
    </location>
</feature>
<dbReference type="EMBL" id="CP042652">
    <property type="protein sequence ID" value="QKE28019.1"/>
    <property type="molecule type" value="Genomic_DNA"/>
</dbReference>
<feature type="signal peptide" evidence="1">
    <location>
        <begin position="1"/>
        <end position="18"/>
    </location>
</feature>
<dbReference type="Proteomes" id="UP000503483">
    <property type="component" value="Chromosome"/>
</dbReference>
<dbReference type="KEGG" id="paco:AACT_0825"/>
<dbReference type="AlphaFoldDB" id="A0A6M8EJ89"/>
<dbReference type="GO" id="GO:0016787">
    <property type="term" value="F:hydrolase activity"/>
    <property type="evidence" value="ECO:0007669"/>
    <property type="project" value="UniProtKB-KW"/>
</dbReference>
<gene>
    <name evidence="3" type="ORF">AACT_0825</name>
</gene>
<evidence type="ECO:0000256" key="1">
    <source>
        <dbReference type="SAM" id="SignalP"/>
    </source>
</evidence>
<evidence type="ECO:0000313" key="4">
    <source>
        <dbReference type="Proteomes" id="UP000503483"/>
    </source>
</evidence>
<dbReference type="InterPro" id="IPR036866">
    <property type="entry name" value="RibonucZ/Hydroxyglut_hydro"/>
</dbReference>
<evidence type="ECO:0000259" key="2">
    <source>
        <dbReference type="SMART" id="SM00849"/>
    </source>
</evidence>
<accession>A0A6M8EJ89</accession>
<proteinExistence type="predicted"/>
<dbReference type="SMART" id="SM00849">
    <property type="entry name" value="Lactamase_B"/>
    <property type="match status" value="1"/>
</dbReference>